<feature type="region of interest" description="Disordered" evidence="2">
    <location>
        <begin position="1"/>
        <end position="23"/>
    </location>
</feature>
<evidence type="ECO:0000256" key="2">
    <source>
        <dbReference type="SAM" id="MobiDB-lite"/>
    </source>
</evidence>
<feature type="region of interest" description="Disordered" evidence="2">
    <location>
        <begin position="252"/>
        <end position="278"/>
    </location>
</feature>
<feature type="coiled-coil region" evidence="1">
    <location>
        <begin position="336"/>
        <end position="398"/>
    </location>
</feature>
<name>A0A8J8P4D7_HALGN</name>
<keyword evidence="4" id="KW-1185">Reference proteome</keyword>
<evidence type="ECO:0000256" key="1">
    <source>
        <dbReference type="SAM" id="Coils"/>
    </source>
</evidence>
<evidence type="ECO:0000313" key="4">
    <source>
        <dbReference type="Proteomes" id="UP000785679"/>
    </source>
</evidence>
<feature type="coiled-coil region" evidence="1">
    <location>
        <begin position="536"/>
        <end position="591"/>
    </location>
</feature>
<sequence length="1187" mass="138646">MENLPQVKNEEQSDQRQQEDDSQVFNLERQLQIAFEKLDRETRENARNLDHANALQHKLSVTEGLLRDITSKFEVTQERLAATSQNEQILSKVLKDTESELSKTKQDFKNAMEEKESELKKALQRIREVLEENSQKSQEYEKLYLEKLILNDEISKSQVQLTVTKREVESLKELNKTIGEQASIYREELSKRDASIAEMQREMSILDDDLRRHKEAMNEHQNKHLVNIQKAVDYRAEIDNLMIENNQLRTELHQGERREESKTAANNEALHSRDALGRVSEDNNRLRLQVSALQKQYDSLQQVVLMNSLVDSDQVRQQEEGFMKILENTREIPIKIQALMNEKKEVAEQLENAMKKNYEQRIFIEKLKKQLDIEEDNKKRAEEEARQYKFQYQAFAKKSNSLTQQSHKLRVLFQTIDKLPNKEEIIGKYKEETEESHLEDHEMAFQEEVKLQEQLFEKEHQVKEKDNAIAELVEEIEAFRLQIDTYKKENNQLKLKLHDQAFKGQLPQQLSINQSHSSGISFEEHQSQMDKQADIQRELRREIKELEYCKVTLENENVNLRLTCDKAQDKLTNANEKLTTLQQTLLDLQSQQLSSKSEISSMKKEFDLEKGRADLLQMTLQFERTQKASLTNEVQDLKSSLEALKKENLSLLQQENKPIQLAESKNKEMYDYIAKLQAEKGEKESELISKEQERLQLEIRINDIQMECESLAKKAQLERQAREELQKIIHKNAEMIAKRGGEAVKADEDLEEIQGDQRVRDKSAVERENEELKRLVISQNDTNQEELKSRDEVIEKLTTMLQMQGEKAAEQLAFFSEQINMKNNLINKEASGFEASMKDAQEHISQLTLEREALREELHALAAAYEKLKVTDQMQQEEITRLNEQFAGIDQNSQVVSKSNVVSLTLKVQKMHLNYLEKERELQVSLAERETLEENYKAVIATLEEERDNLKASYKMVKTEAETFRTQLMSQRQSDETLGGAGASTLSMDDTLVMLERITHAESEQERLKAKCDQLANDNHKLRQERQSEKTERIRVEEVLSQYKASMHLKEVKLAQFDHMEEENKRYAERVEQLAKELSLQESKIAQVLEESKQQEAKALSNEIREQLVTLGTEFEHLRLQNTELSKELQRARGAGVPAPAEQEKEMFRKLYQTVKKAKDILIAIFRHVEMQNPIFEEAGSKRARME</sequence>
<feature type="compositionally biased region" description="Basic and acidic residues" evidence="2">
    <location>
        <begin position="8"/>
        <end position="19"/>
    </location>
</feature>
<feature type="coiled-coil region" evidence="1">
    <location>
        <begin position="837"/>
        <end position="885"/>
    </location>
</feature>
<feature type="coiled-coil region" evidence="1">
    <location>
        <begin position="620"/>
        <end position="734"/>
    </location>
</feature>
<organism evidence="3 4">
    <name type="scientific">Halteria grandinella</name>
    <dbReference type="NCBI Taxonomy" id="5974"/>
    <lineage>
        <taxon>Eukaryota</taxon>
        <taxon>Sar</taxon>
        <taxon>Alveolata</taxon>
        <taxon>Ciliophora</taxon>
        <taxon>Intramacronucleata</taxon>
        <taxon>Spirotrichea</taxon>
        <taxon>Stichotrichia</taxon>
        <taxon>Sporadotrichida</taxon>
        <taxon>Halteriidae</taxon>
        <taxon>Halteria</taxon>
    </lineage>
</organism>
<feature type="coiled-coil region" evidence="1">
    <location>
        <begin position="915"/>
        <end position="960"/>
    </location>
</feature>
<comment type="caution">
    <text evidence="3">The sequence shown here is derived from an EMBL/GenBank/DDBJ whole genome shotgun (WGS) entry which is preliminary data.</text>
</comment>
<dbReference type="Proteomes" id="UP000785679">
    <property type="component" value="Unassembled WGS sequence"/>
</dbReference>
<feature type="compositionally biased region" description="Basic and acidic residues" evidence="2">
    <location>
        <begin position="252"/>
        <end position="262"/>
    </location>
</feature>
<evidence type="ECO:0000313" key="3">
    <source>
        <dbReference type="EMBL" id="TNV85614.1"/>
    </source>
</evidence>
<keyword evidence="1" id="KW-0175">Coiled coil</keyword>
<reference evidence="3" key="1">
    <citation type="submission" date="2019-06" db="EMBL/GenBank/DDBJ databases">
        <authorList>
            <person name="Zheng W."/>
        </authorList>
    </citation>
    <scope>NUCLEOTIDE SEQUENCE</scope>
    <source>
        <strain evidence="3">QDHG01</strain>
    </source>
</reference>
<feature type="coiled-coil region" evidence="1">
    <location>
        <begin position="1057"/>
        <end position="1135"/>
    </location>
</feature>
<feature type="coiled-coil region" evidence="1">
    <location>
        <begin position="94"/>
        <end position="146"/>
    </location>
</feature>
<accession>A0A8J8P4D7</accession>
<proteinExistence type="predicted"/>
<protein>
    <submittedName>
        <fullName evidence="3">Uncharacterized protein</fullName>
    </submittedName>
</protein>
<dbReference type="AlphaFoldDB" id="A0A8J8P4D7"/>
<dbReference type="EMBL" id="RRYP01001684">
    <property type="protein sequence ID" value="TNV85614.1"/>
    <property type="molecule type" value="Genomic_DNA"/>
</dbReference>
<feature type="coiled-coil region" evidence="1">
    <location>
        <begin position="455"/>
        <end position="496"/>
    </location>
</feature>
<gene>
    <name evidence="3" type="ORF">FGO68_gene5958</name>
</gene>
<feature type="coiled-coil region" evidence="1">
    <location>
        <begin position="998"/>
        <end position="1032"/>
    </location>
</feature>